<dbReference type="STRING" id="13706.A0A1X2H9A5"/>
<dbReference type="GO" id="GO:0016740">
    <property type="term" value="F:transferase activity"/>
    <property type="evidence" value="ECO:0007669"/>
    <property type="project" value="UniProtKB-KW"/>
</dbReference>
<evidence type="ECO:0000256" key="3">
    <source>
        <dbReference type="ARBA" id="ARBA00022963"/>
    </source>
</evidence>
<name>A0A1X2H9A5_SYNRA</name>
<dbReference type="GO" id="GO:0004622">
    <property type="term" value="F:phosphatidylcholine lysophospholipase activity"/>
    <property type="evidence" value="ECO:0007669"/>
    <property type="project" value="UniProtKB-EC"/>
</dbReference>
<dbReference type="Proteomes" id="UP000242180">
    <property type="component" value="Unassembled WGS sequence"/>
</dbReference>
<evidence type="ECO:0000256" key="1">
    <source>
        <dbReference type="ARBA" id="ARBA00008780"/>
    </source>
</evidence>
<evidence type="ECO:0000259" key="7">
    <source>
        <dbReference type="PROSITE" id="PS51210"/>
    </source>
</evidence>
<evidence type="ECO:0000256" key="6">
    <source>
        <dbReference type="RuleBase" id="RU362103"/>
    </source>
</evidence>
<feature type="domain" description="PLA2c" evidence="7">
    <location>
        <begin position="47"/>
        <end position="587"/>
    </location>
</feature>
<dbReference type="GO" id="GO:0004623">
    <property type="term" value="F:phospholipase A2 activity"/>
    <property type="evidence" value="ECO:0007669"/>
    <property type="project" value="TreeGrafter"/>
</dbReference>
<gene>
    <name evidence="8" type="ORF">BCR43DRAFT_441193</name>
</gene>
<dbReference type="PROSITE" id="PS51210">
    <property type="entry name" value="PLA2C"/>
    <property type="match status" value="1"/>
</dbReference>
<sequence length="587" mass="66793">MLNEKIAKVHPTFVAHLEQLQKSYETLWEFLTVEDFRRVKDEIEQESCDPSVYEELNWDASVRQSPDLCREEQNFIQARRERQRTTFAKFIGVNPREVEVEDIPVVGIAASGGGYRAMLGSVGYLRAMEETGAMETIMYIAGVSGSCWTMAQFYSPLANGSTKRLAEHLQTHVQTHLANVSSFISLLKTSHDNAKLMMRGVLERYKQQNGAINLVDIFGMFLGGALLTTVVDSDHTSPENHRLLSHQKMGLTKEREVFQDGSHPMPIYCCVHHDLTVEDKEQDNTYQWFEFTPYEMGSEELNAWIPMWAFGRKFKDGENTLRAPEATLSTMMGVFGSAFAASLAHFYNEIRGFVPEGALAKADEIIVRYQNSMSAYHPISPACFPNPFYGLRLPKHMQSSALPDLETLCIADAGMDNNIPFYPLLRDGRDVDVIVAIDLSADIQEAPHFERAEGYAKRRNIDGWPAQAGWPKKMEKKVARGEYPLGTCTVFASTTQSQRPITVVYYPLIKNKEFDPDFDPQTAEFCSTWNFVYSKDQVVQLFGLADRNWRDNVGRYKEVLRAAWERKRNARLSEHHTTSRRDAVQLA</sequence>
<reference evidence="8 9" key="1">
    <citation type="submission" date="2016-07" db="EMBL/GenBank/DDBJ databases">
        <title>Pervasive Adenine N6-methylation of Active Genes in Fungi.</title>
        <authorList>
            <consortium name="DOE Joint Genome Institute"/>
            <person name="Mondo S.J."/>
            <person name="Dannebaum R.O."/>
            <person name="Kuo R.C."/>
            <person name="Labutti K."/>
            <person name="Haridas S."/>
            <person name="Kuo A."/>
            <person name="Salamov A."/>
            <person name="Ahrendt S.R."/>
            <person name="Lipzen A."/>
            <person name="Sullivan W."/>
            <person name="Andreopoulos W.B."/>
            <person name="Clum A."/>
            <person name="Lindquist E."/>
            <person name="Daum C."/>
            <person name="Ramamoorthy G.K."/>
            <person name="Gryganskyi A."/>
            <person name="Culley D."/>
            <person name="Magnuson J.K."/>
            <person name="James T.Y."/>
            <person name="O'Malley M.A."/>
            <person name="Stajich J.E."/>
            <person name="Spatafora J.W."/>
            <person name="Visel A."/>
            <person name="Grigoriev I.V."/>
        </authorList>
    </citation>
    <scope>NUCLEOTIDE SEQUENCE [LARGE SCALE GENOMIC DNA]</scope>
    <source>
        <strain evidence="8 9">NRRL 2496</strain>
    </source>
</reference>
<evidence type="ECO:0000313" key="8">
    <source>
        <dbReference type="EMBL" id="ORY95239.1"/>
    </source>
</evidence>
<dbReference type="OrthoDB" id="6121437at2759"/>
<organism evidence="8 9">
    <name type="scientific">Syncephalastrum racemosum</name>
    <name type="common">Filamentous fungus</name>
    <dbReference type="NCBI Taxonomy" id="13706"/>
    <lineage>
        <taxon>Eukaryota</taxon>
        <taxon>Fungi</taxon>
        <taxon>Fungi incertae sedis</taxon>
        <taxon>Mucoromycota</taxon>
        <taxon>Mucoromycotina</taxon>
        <taxon>Mucoromycetes</taxon>
        <taxon>Mucorales</taxon>
        <taxon>Syncephalastraceae</taxon>
        <taxon>Syncephalastrum</taxon>
    </lineage>
</organism>
<dbReference type="EMBL" id="MCGN01000006">
    <property type="protein sequence ID" value="ORY95239.1"/>
    <property type="molecule type" value="Genomic_DNA"/>
</dbReference>
<proteinExistence type="inferred from homology"/>
<keyword evidence="8" id="KW-0808">Transferase</keyword>
<accession>A0A1X2H9A5</accession>
<keyword evidence="9" id="KW-1185">Reference proteome</keyword>
<comment type="similarity">
    <text evidence="1 6">Belongs to the lysophospholipase family.</text>
</comment>
<evidence type="ECO:0000256" key="2">
    <source>
        <dbReference type="ARBA" id="ARBA00022801"/>
    </source>
</evidence>
<dbReference type="SMART" id="SM00022">
    <property type="entry name" value="PLAc"/>
    <property type="match status" value="1"/>
</dbReference>
<evidence type="ECO:0000256" key="5">
    <source>
        <dbReference type="PROSITE-ProRule" id="PRU00555"/>
    </source>
</evidence>
<keyword evidence="2 5" id="KW-0378">Hydrolase</keyword>
<dbReference type="OMA" id="AMETIMY"/>
<dbReference type="PANTHER" id="PTHR10728">
    <property type="entry name" value="CYTOSOLIC PHOSPHOLIPASE A2"/>
    <property type="match status" value="1"/>
</dbReference>
<dbReference type="Pfam" id="PF01735">
    <property type="entry name" value="PLA2_B"/>
    <property type="match status" value="1"/>
</dbReference>
<dbReference type="InParanoid" id="A0A1X2H9A5"/>
<dbReference type="SUPFAM" id="SSF52151">
    <property type="entry name" value="FabD/lysophospholipase-like"/>
    <property type="match status" value="1"/>
</dbReference>
<dbReference type="GO" id="GO:0046475">
    <property type="term" value="P:glycerophospholipid catabolic process"/>
    <property type="evidence" value="ECO:0007669"/>
    <property type="project" value="TreeGrafter"/>
</dbReference>
<dbReference type="AlphaFoldDB" id="A0A1X2H9A5"/>
<dbReference type="GO" id="GO:0005829">
    <property type="term" value="C:cytosol"/>
    <property type="evidence" value="ECO:0007669"/>
    <property type="project" value="TreeGrafter"/>
</dbReference>
<dbReference type="FunCoup" id="A0A1X2H9A5">
    <property type="interactions" value="265"/>
</dbReference>
<comment type="caution">
    <text evidence="8">The sequence shown here is derived from an EMBL/GenBank/DDBJ whole genome shotgun (WGS) entry which is preliminary data.</text>
</comment>
<dbReference type="CDD" id="cd00147">
    <property type="entry name" value="cPLA2_like"/>
    <property type="match status" value="1"/>
</dbReference>
<keyword evidence="3 5" id="KW-0442">Lipid degradation</keyword>
<dbReference type="PANTHER" id="PTHR10728:SF40">
    <property type="entry name" value="PATATIN FAMILY PROTEIN"/>
    <property type="match status" value="1"/>
</dbReference>
<dbReference type="InterPro" id="IPR002642">
    <property type="entry name" value="LysoPLipase_cat_dom"/>
</dbReference>
<comment type="catalytic activity">
    <reaction evidence="6">
        <text>a 1-acyl-sn-glycero-3-phosphocholine + H2O = sn-glycerol 3-phosphocholine + a fatty acid + H(+)</text>
        <dbReference type="Rhea" id="RHEA:15177"/>
        <dbReference type="ChEBI" id="CHEBI:15377"/>
        <dbReference type="ChEBI" id="CHEBI:15378"/>
        <dbReference type="ChEBI" id="CHEBI:16870"/>
        <dbReference type="ChEBI" id="CHEBI:28868"/>
        <dbReference type="ChEBI" id="CHEBI:58168"/>
        <dbReference type="EC" id="3.1.1.5"/>
    </reaction>
</comment>
<protein>
    <recommendedName>
        <fullName evidence="6">Lysophospholipase</fullName>
        <ecNumber evidence="6">3.1.1.5</ecNumber>
    </recommendedName>
</protein>
<dbReference type="InterPro" id="IPR016035">
    <property type="entry name" value="Acyl_Trfase/lysoPLipase"/>
</dbReference>
<keyword evidence="4 5" id="KW-0443">Lipid metabolism</keyword>
<dbReference type="EC" id="3.1.1.5" evidence="6"/>
<evidence type="ECO:0000313" key="9">
    <source>
        <dbReference type="Proteomes" id="UP000242180"/>
    </source>
</evidence>
<evidence type="ECO:0000256" key="4">
    <source>
        <dbReference type="ARBA" id="ARBA00023098"/>
    </source>
</evidence>
<dbReference type="Gene3D" id="3.40.1090.10">
    <property type="entry name" value="Cytosolic phospholipase A2 catalytic domain"/>
    <property type="match status" value="1"/>
</dbReference>